<dbReference type="Pfam" id="PF05732">
    <property type="entry name" value="RepL"/>
    <property type="match status" value="1"/>
</dbReference>
<dbReference type="SMART" id="SM00419">
    <property type="entry name" value="HTH_CRP"/>
    <property type="match status" value="1"/>
</dbReference>
<accession>A0AA41FJV6</accession>
<dbReference type="AlphaFoldDB" id="A0AA41FJV6"/>
<dbReference type="InterPro" id="IPR036388">
    <property type="entry name" value="WH-like_DNA-bd_sf"/>
</dbReference>
<evidence type="ECO:0000313" key="2">
    <source>
        <dbReference type="EMBL" id="MBT9812976.1"/>
    </source>
</evidence>
<dbReference type="InterPro" id="IPR036390">
    <property type="entry name" value="WH_DNA-bd_sf"/>
</dbReference>
<dbReference type="RefSeq" id="WP_215630411.1">
    <property type="nucleotide sequence ID" value="NZ_WQPS01000116.1"/>
</dbReference>
<organism evidence="2 3">
    <name type="scientific">Enterocloster citroniae</name>
    <dbReference type="NCBI Taxonomy" id="358743"/>
    <lineage>
        <taxon>Bacteria</taxon>
        <taxon>Bacillati</taxon>
        <taxon>Bacillota</taxon>
        <taxon>Clostridia</taxon>
        <taxon>Lachnospirales</taxon>
        <taxon>Lachnospiraceae</taxon>
        <taxon>Enterocloster</taxon>
    </lineage>
</organism>
<dbReference type="Proteomes" id="UP000708338">
    <property type="component" value="Unassembled WGS sequence"/>
</dbReference>
<dbReference type="GO" id="GO:0003677">
    <property type="term" value="F:DNA binding"/>
    <property type="evidence" value="ECO:0007669"/>
    <property type="project" value="InterPro"/>
</dbReference>
<sequence>MYQKEYSESANIKYISKSTKYVDETGEHEMTETEVYKKYYGGAHFYRVWLSDLLYHLNLISNSRQLDVLFYMLDNVNGDNLFIGTNRAIAEATKASTQTVNRIIKKMVEADLITIKQRGVYMVKPTLLMKGDNIRKHKLTIEYENIKRTNEQTTIDNVE</sequence>
<dbReference type="InterPro" id="IPR012318">
    <property type="entry name" value="HTH_CRP"/>
</dbReference>
<gene>
    <name evidence="2" type="ORF">GPL26_25715</name>
</gene>
<comment type="caution">
    <text evidence="2">The sequence shown here is derived from an EMBL/GenBank/DDBJ whole genome shotgun (WGS) entry which is preliminary data.</text>
</comment>
<feature type="domain" description="HTH crp-type" evidence="1">
    <location>
        <begin position="77"/>
        <end position="125"/>
    </location>
</feature>
<evidence type="ECO:0000313" key="3">
    <source>
        <dbReference type="Proteomes" id="UP000708338"/>
    </source>
</evidence>
<dbReference type="GO" id="GO:0006276">
    <property type="term" value="P:plasmid maintenance"/>
    <property type="evidence" value="ECO:0007669"/>
    <property type="project" value="InterPro"/>
</dbReference>
<dbReference type="EMBL" id="WQPS01000116">
    <property type="protein sequence ID" value="MBT9812976.1"/>
    <property type="molecule type" value="Genomic_DNA"/>
</dbReference>
<dbReference type="Gene3D" id="1.10.10.10">
    <property type="entry name" value="Winged helix-like DNA-binding domain superfamily/Winged helix DNA-binding domain"/>
    <property type="match status" value="1"/>
</dbReference>
<evidence type="ECO:0000259" key="1">
    <source>
        <dbReference type="SMART" id="SM00419"/>
    </source>
</evidence>
<proteinExistence type="predicted"/>
<dbReference type="GO" id="GO:0006260">
    <property type="term" value="P:DNA replication"/>
    <property type="evidence" value="ECO:0007669"/>
    <property type="project" value="InterPro"/>
</dbReference>
<name>A0AA41FJV6_9FIRM</name>
<protein>
    <submittedName>
        <fullName evidence="2">Winged helix-turn-helix transcriptional regulator</fullName>
    </submittedName>
</protein>
<reference evidence="2" key="1">
    <citation type="journal article" date="2021" name="Gut Microbes">
        <title>A synthetic consortium of 100 gut commensals modulates the composition and function in a colon model of the microbiome of elderly subjects.</title>
        <authorList>
            <person name="Perez M."/>
            <person name="Ntemiri A."/>
            <person name="Tan H."/>
            <person name="Harris H.M.B."/>
            <person name="Roager H.M."/>
            <person name="Ribiere C."/>
            <person name="O'Toole P.W."/>
        </authorList>
    </citation>
    <scope>NUCLEOTIDE SEQUENCE</scope>
    <source>
        <strain evidence="2">MCC335</strain>
    </source>
</reference>
<dbReference type="GO" id="GO:0006355">
    <property type="term" value="P:regulation of DNA-templated transcription"/>
    <property type="evidence" value="ECO:0007669"/>
    <property type="project" value="InterPro"/>
</dbReference>
<dbReference type="SUPFAM" id="SSF46785">
    <property type="entry name" value="Winged helix' DNA-binding domain"/>
    <property type="match status" value="1"/>
</dbReference>
<dbReference type="InterPro" id="IPR008813">
    <property type="entry name" value="Plasmid_replication_RepL"/>
</dbReference>